<feature type="transmembrane region" description="Helical" evidence="2">
    <location>
        <begin position="377"/>
        <end position="399"/>
    </location>
</feature>
<evidence type="ECO:0000259" key="3">
    <source>
        <dbReference type="Pfam" id="PF18920"/>
    </source>
</evidence>
<dbReference type="InterPro" id="IPR043728">
    <property type="entry name" value="DUF5671"/>
</dbReference>
<feature type="transmembrane region" description="Helical" evidence="2">
    <location>
        <begin position="115"/>
        <end position="135"/>
    </location>
</feature>
<feature type="region of interest" description="Disordered" evidence="1">
    <location>
        <begin position="573"/>
        <end position="596"/>
    </location>
</feature>
<feature type="transmembrane region" description="Helical" evidence="2">
    <location>
        <begin position="301"/>
        <end position="322"/>
    </location>
</feature>
<feature type="transmembrane region" description="Helical" evidence="2">
    <location>
        <begin position="183"/>
        <end position="207"/>
    </location>
</feature>
<proteinExistence type="predicted"/>
<feature type="transmembrane region" description="Helical" evidence="2">
    <location>
        <begin position="6"/>
        <end position="25"/>
    </location>
</feature>
<evidence type="ECO:0000256" key="2">
    <source>
        <dbReference type="SAM" id="Phobius"/>
    </source>
</evidence>
<feature type="transmembrane region" description="Helical" evidence="2">
    <location>
        <begin position="343"/>
        <end position="365"/>
    </location>
</feature>
<feature type="transmembrane region" description="Helical" evidence="2">
    <location>
        <begin position="463"/>
        <end position="482"/>
    </location>
</feature>
<protein>
    <recommendedName>
        <fullName evidence="3">DUF5671 domain-containing protein</fullName>
    </recommendedName>
</protein>
<gene>
    <name evidence="4" type="ORF">GCM10022263_13470</name>
</gene>
<evidence type="ECO:0000313" key="5">
    <source>
        <dbReference type="Proteomes" id="UP001500301"/>
    </source>
</evidence>
<evidence type="ECO:0000256" key="1">
    <source>
        <dbReference type="SAM" id="MobiDB-lite"/>
    </source>
</evidence>
<feature type="transmembrane region" description="Helical" evidence="2">
    <location>
        <begin position="258"/>
        <end position="281"/>
    </location>
</feature>
<feature type="transmembrane region" description="Helical" evidence="2">
    <location>
        <begin position="420"/>
        <end position="443"/>
    </location>
</feature>
<feature type="domain" description="DUF5671" evidence="3">
    <location>
        <begin position="43"/>
        <end position="166"/>
    </location>
</feature>
<organism evidence="4 5">
    <name type="scientific">Nocardioides daeguensis</name>
    <dbReference type="NCBI Taxonomy" id="908359"/>
    <lineage>
        <taxon>Bacteria</taxon>
        <taxon>Bacillati</taxon>
        <taxon>Actinomycetota</taxon>
        <taxon>Actinomycetes</taxon>
        <taxon>Propionibacteriales</taxon>
        <taxon>Nocardioidaceae</taxon>
        <taxon>Nocardioides</taxon>
    </lineage>
</organism>
<reference evidence="5" key="1">
    <citation type="journal article" date="2019" name="Int. J. Syst. Evol. Microbiol.">
        <title>The Global Catalogue of Microorganisms (GCM) 10K type strain sequencing project: providing services to taxonomists for standard genome sequencing and annotation.</title>
        <authorList>
            <consortium name="The Broad Institute Genomics Platform"/>
            <consortium name="The Broad Institute Genome Sequencing Center for Infectious Disease"/>
            <person name="Wu L."/>
            <person name="Ma J."/>
        </authorList>
    </citation>
    <scope>NUCLEOTIDE SEQUENCE [LARGE SCALE GENOMIC DNA]</scope>
    <source>
        <strain evidence="5">JCM 17460</strain>
    </source>
</reference>
<feature type="transmembrane region" description="Helical" evidence="2">
    <location>
        <begin position="46"/>
        <end position="69"/>
    </location>
</feature>
<feature type="domain" description="DUF5671" evidence="3">
    <location>
        <begin position="342"/>
        <end position="473"/>
    </location>
</feature>
<name>A0ABP6V0R4_9ACTN</name>
<dbReference type="Proteomes" id="UP001500301">
    <property type="component" value="Unassembled WGS sequence"/>
</dbReference>
<sequence>MIGAVILLLVVGVVVTAIVAGARRATHRAPAPGTGESHAVRQLFEYLLLFGLLVASAVGVSGLLAAVFAQGSTVAVTDSEIARSIAFTVVGVPLCVALAVAVRRGFARDETERDALPWVFYLSGTSLVSLVGALFALHDSIAWALDLRPFDPQPLAQAPVWTAVWAGHWWLGTRQRDRRPLQLHLLAGSLVGLALGLVGLGGMLSGALRIWLGLDGDVLLAGANEPVLAGAITFLLGGATWVRYWLFGALRSERNALWHAYQLLAGETAGLVVSLVAASIALDRALVWLVGDPWSTDAHRYFQSMPATLASTTVGLLALLYHRAVLTTTAQPTRTEVDRIRDYLLAAVGLGASSAGATIVVVALIEAVTDPSVIAGSGALNTLIAALTLLGVGGPVWWLHWRRGQRATPAEETVSPTRRLYLFLLLGLASLASVGALLAGAWILVDRILQEEPAAEVMRSVRFPIGILVTAGAVAAYHWAAYRTDRAHLPPPAAPQGCTFALLLGVADEQTAAETARRTGAAVWIWAREDVAPVVWAVEDIIAAIEAASVREVVVLAEEGALRTIPVNRRGVRPAAAPSVGPLPSSHAAHSPEATA</sequence>
<feature type="transmembrane region" description="Helical" evidence="2">
    <location>
        <begin position="227"/>
        <end position="246"/>
    </location>
</feature>
<keyword evidence="2" id="KW-0812">Transmembrane</keyword>
<keyword evidence="5" id="KW-1185">Reference proteome</keyword>
<feature type="transmembrane region" description="Helical" evidence="2">
    <location>
        <begin position="81"/>
        <end position="103"/>
    </location>
</feature>
<comment type="caution">
    <text evidence="4">The sequence shown here is derived from an EMBL/GenBank/DDBJ whole genome shotgun (WGS) entry which is preliminary data.</text>
</comment>
<feature type="transmembrane region" description="Helical" evidence="2">
    <location>
        <begin position="155"/>
        <end position="171"/>
    </location>
</feature>
<accession>A0ABP6V0R4</accession>
<evidence type="ECO:0000313" key="4">
    <source>
        <dbReference type="EMBL" id="GAA3526014.1"/>
    </source>
</evidence>
<dbReference type="EMBL" id="BAABBB010000007">
    <property type="protein sequence ID" value="GAA3526014.1"/>
    <property type="molecule type" value="Genomic_DNA"/>
</dbReference>
<keyword evidence="2" id="KW-1133">Transmembrane helix</keyword>
<keyword evidence="2" id="KW-0472">Membrane</keyword>
<dbReference type="Pfam" id="PF18920">
    <property type="entry name" value="DUF5671"/>
    <property type="match status" value="2"/>
</dbReference>